<evidence type="ECO:0008006" key="11">
    <source>
        <dbReference type="Google" id="ProtNLM"/>
    </source>
</evidence>
<dbReference type="GO" id="GO:0000139">
    <property type="term" value="C:Golgi membrane"/>
    <property type="evidence" value="ECO:0007669"/>
    <property type="project" value="TreeGrafter"/>
</dbReference>
<evidence type="ECO:0000256" key="3">
    <source>
        <dbReference type="ARBA" id="ARBA00022692"/>
    </source>
</evidence>
<organism evidence="9 10">
    <name type="scientific">Sphenostylis stenocarpa</name>
    <dbReference type="NCBI Taxonomy" id="92480"/>
    <lineage>
        <taxon>Eukaryota</taxon>
        <taxon>Viridiplantae</taxon>
        <taxon>Streptophyta</taxon>
        <taxon>Embryophyta</taxon>
        <taxon>Tracheophyta</taxon>
        <taxon>Spermatophyta</taxon>
        <taxon>Magnoliopsida</taxon>
        <taxon>eudicotyledons</taxon>
        <taxon>Gunneridae</taxon>
        <taxon>Pentapetalae</taxon>
        <taxon>rosids</taxon>
        <taxon>fabids</taxon>
        <taxon>Fabales</taxon>
        <taxon>Fabaceae</taxon>
        <taxon>Papilionoideae</taxon>
        <taxon>50 kb inversion clade</taxon>
        <taxon>NPAAA clade</taxon>
        <taxon>indigoferoid/millettioid clade</taxon>
        <taxon>Phaseoleae</taxon>
        <taxon>Sphenostylis</taxon>
    </lineage>
</organism>
<dbReference type="GO" id="GO:0005789">
    <property type="term" value="C:endoplasmic reticulum membrane"/>
    <property type="evidence" value="ECO:0007669"/>
    <property type="project" value="TreeGrafter"/>
</dbReference>
<dbReference type="GO" id="GO:0015031">
    <property type="term" value="P:protein transport"/>
    <property type="evidence" value="ECO:0007669"/>
    <property type="project" value="UniProtKB-KW"/>
</dbReference>
<comment type="similarity">
    <text evidence="7">Belongs to the YOS1 family.</text>
</comment>
<name>A0AA86SL13_9FABA</name>
<dbReference type="InterPro" id="IPR013880">
    <property type="entry name" value="Yos1"/>
</dbReference>
<evidence type="ECO:0000256" key="7">
    <source>
        <dbReference type="ARBA" id="ARBA00024203"/>
    </source>
</evidence>
<dbReference type="Pfam" id="PF08571">
    <property type="entry name" value="Yos1"/>
    <property type="match status" value="1"/>
</dbReference>
<sequence length="172" mass="19697">MIAIEFLHSVLSFFNSTHRHKLKSATTVSIPVINHFGNFNGSGLFEKNGQFLAINVVRQFPEVPRNPHLLRLHHEFSGSPSCAYEIWLFFFWLMKMGFWTFLEGILLFANALAILNEERFLAPRGWTLADMTGPRRNSLKGQVIGLIYACQFLRLPLILFNSIFIIVKLISG</sequence>
<protein>
    <recommendedName>
        <fullName evidence="11">Yos1-like protein</fullName>
    </recommendedName>
</protein>
<dbReference type="GO" id="GO:0006888">
    <property type="term" value="P:endoplasmic reticulum to Golgi vesicle-mediated transport"/>
    <property type="evidence" value="ECO:0007669"/>
    <property type="project" value="TreeGrafter"/>
</dbReference>
<keyword evidence="5 8" id="KW-1133">Transmembrane helix</keyword>
<keyword evidence="4" id="KW-0653">Protein transport</keyword>
<dbReference type="Gramene" id="rna-AYBTSS11_LOCUS13562">
    <property type="protein sequence ID" value="CAJ1949120.1"/>
    <property type="gene ID" value="gene-AYBTSS11_LOCUS13562"/>
</dbReference>
<dbReference type="PANTHER" id="PTHR15858">
    <property type="entry name" value="IMMEDIATE EARLY RESPONSE 3-INTERACTING PROTEIN 1"/>
    <property type="match status" value="1"/>
</dbReference>
<keyword evidence="10" id="KW-1185">Reference proteome</keyword>
<dbReference type="AlphaFoldDB" id="A0AA86SL13"/>
<feature type="transmembrane region" description="Helical" evidence="8">
    <location>
        <begin position="143"/>
        <end position="167"/>
    </location>
</feature>
<evidence type="ECO:0000313" key="10">
    <source>
        <dbReference type="Proteomes" id="UP001189624"/>
    </source>
</evidence>
<evidence type="ECO:0000256" key="4">
    <source>
        <dbReference type="ARBA" id="ARBA00022927"/>
    </source>
</evidence>
<keyword evidence="6 8" id="KW-0472">Membrane</keyword>
<evidence type="ECO:0000256" key="6">
    <source>
        <dbReference type="ARBA" id="ARBA00023136"/>
    </source>
</evidence>
<keyword evidence="3 8" id="KW-0812">Transmembrane</keyword>
<dbReference type="Proteomes" id="UP001189624">
    <property type="component" value="Chromosome 4"/>
</dbReference>
<evidence type="ECO:0000256" key="5">
    <source>
        <dbReference type="ARBA" id="ARBA00022989"/>
    </source>
</evidence>
<evidence type="ECO:0000256" key="8">
    <source>
        <dbReference type="SAM" id="Phobius"/>
    </source>
</evidence>
<dbReference type="EMBL" id="OY731401">
    <property type="protein sequence ID" value="CAJ1949120.1"/>
    <property type="molecule type" value="Genomic_DNA"/>
</dbReference>
<gene>
    <name evidence="9" type="ORF">AYBTSS11_LOCUS13562</name>
</gene>
<dbReference type="PANTHER" id="PTHR15858:SF0">
    <property type="entry name" value="IMMEDIATE EARLY RESPONSE 3-INTERACTING PROTEIN 1"/>
    <property type="match status" value="1"/>
</dbReference>
<proteinExistence type="inferred from homology"/>
<feature type="transmembrane region" description="Helical" evidence="8">
    <location>
        <begin position="86"/>
        <end position="115"/>
    </location>
</feature>
<keyword evidence="2" id="KW-0813">Transport</keyword>
<evidence type="ECO:0000313" key="9">
    <source>
        <dbReference type="EMBL" id="CAJ1949120.1"/>
    </source>
</evidence>
<accession>A0AA86SL13</accession>
<reference evidence="9" key="1">
    <citation type="submission" date="2023-10" db="EMBL/GenBank/DDBJ databases">
        <authorList>
            <person name="Domelevo Entfellner J.-B."/>
        </authorList>
    </citation>
    <scope>NUCLEOTIDE SEQUENCE</scope>
</reference>
<dbReference type="GO" id="GO:0030134">
    <property type="term" value="C:COPII-coated ER to Golgi transport vesicle"/>
    <property type="evidence" value="ECO:0007669"/>
    <property type="project" value="TreeGrafter"/>
</dbReference>
<comment type="subcellular location">
    <subcellularLocation>
        <location evidence="1">Membrane</location>
    </subcellularLocation>
</comment>
<evidence type="ECO:0000256" key="2">
    <source>
        <dbReference type="ARBA" id="ARBA00022448"/>
    </source>
</evidence>
<evidence type="ECO:0000256" key="1">
    <source>
        <dbReference type="ARBA" id="ARBA00004370"/>
    </source>
</evidence>